<protein>
    <recommendedName>
        <fullName evidence="3">LexA repressor DNA-binding domain-containing protein</fullName>
    </recommendedName>
</protein>
<reference evidence="1 2" key="1">
    <citation type="submission" date="2020-07" db="EMBL/GenBank/DDBJ databases">
        <title>Huge and variable diversity of episymbiotic CPR bacteria and DPANN archaea in groundwater ecosystems.</title>
        <authorList>
            <person name="He C.Y."/>
            <person name="Keren R."/>
            <person name="Whittaker M."/>
            <person name="Farag I.F."/>
            <person name="Doudna J."/>
            <person name="Cate J.H.D."/>
            <person name="Banfield J.F."/>
        </authorList>
    </citation>
    <scope>NUCLEOTIDE SEQUENCE [LARGE SCALE GENOMIC DNA]</scope>
    <source>
        <strain evidence="1">NC_groundwater_70_Ag_B-0.1um_54_66</strain>
    </source>
</reference>
<sequence>MKTNESGEKVMMEKYNAPVLSDAETLILQAVCRYYMLGRPFNPKRATRYCGLPVWIINHHLKSLVKRKVLKRDKGNYLPLMQTNGAPVVMPEIYFENGIKIIRCPRMYAEGYARMRNLQ</sequence>
<evidence type="ECO:0000313" key="2">
    <source>
        <dbReference type="Proteomes" id="UP000595362"/>
    </source>
</evidence>
<dbReference type="EMBL" id="CP066681">
    <property type="protein sequence ID" value="QQG36840.1"/>
    <property type="molecule type" value="Genomic_DNA"/>
</dbReference>
<evidence type="ECO:0008006" key="3">
    <source>
        <dbReference type="Google" id="ProtNLM"/>
    </source>
</evidence>
<organism evidence="1 2">
    <name type="scientific">Micavibrio aeruginosavorus</name>
    <dbReference type="NCBI Taxonomy" id="349221"/>
    <lineage>
        <taxon>Bacteria</taxon>
        <taxon>Pseudomonadati</taxon>
        <taxon>Bdellovibrionota</taxon>
        <taxon>Bdellovibrionia</taxon>
        <taxon>Bdellovibrionales</taxon>
        <taxon>Pseudobdellovibrionaceae</taxon>
        <taxon>Micavibrio</taxon>
    </lineage>
</organism>
<dbReference type="Proteomes" id="UP000595362">
    <property type="component" value="Chromosome"/>
</dbReference>
<proteinExistence type="predicted"/>
<dbReference type="AlphaFoldDB" id="A0A7T5R3J2"/>
<gene>
    <name evidence="1" type="ORF">HYS17_03450</name>
</gene>
<accession>A0A7T5R3J2</accession>
<evidence type="ECO:0000313" key="1">
    <source>
        <dbReference type="EMBL" id="QQG36840.1"/>
    </source>
</evidence>
<name>A0A7T5R3J2_9BACT</name>